<name>A0A4V1IEZ5_9EURY</name>
<dbReference type="SUPFAM" id="SSF52540">
    <property type="entry name" value="P-loop containing nucleoside triphosphate hydrolases"/>
    <property type="match status" value="1"/>
</dbReference>
<proteinExistence type="predicted"/>
<dbReference type="KEGG" id="npl:FGF80_08170"/>
<dbReference type="Proteomes" id="UP000307562">
    <property type="component" value="Chromosome"/>
</dbReference>
<evidence type="ECO:0000256" key="1">
    <source>
        <dbReference type="ARBA" id="ARBA00022741"/>
    </source>
</evidence>
<dbReference type="InterPro" id="IPR014774">
    <property type="entry name" value="KaiC-like_dom"/>
</dbReference>
<sequence length="334" mass="37182">MSGQLWTDRAREHPLECDHCHYPIPGDPEESDDGQYCSTACREAADDESTLPDPEAYKRFVTGVEPLDSLVPNGVPADSFLLLSGDEGTRRAELGTELVWRALERGEPAVVVSFANPPTATLERFYENGWNVLPALETGRLRVIDCFTHRLDDRDAFREHRTDWATFIGEAAGDAIVAVRDPSDRREVANTLHRALDDLEMTETGLVTIDSLDELESLLQEQLVHDFVKDVRATVCKARFVPIVAAATTAGQNGYPEEEYVFDGIVDLRLTDHLVADTRLKQLAVRKLIGGEVLPQWVTYEHEPARGLFAFGPNTEPQQVYDLGNASPRANSPR</sequence>
<dbReference type="PANTHER" id="PTHR43637">
    <property type="entry name" value="UPF0273 PROTEIN TM_0370"/>
    <property type="match status" value="1"/>
</dbReference>
<dbReference type="GeneID" id="96155948"/>
<organism evidence="4 5">
    <name type="scientific">Natrinema pallidum</name>
    <dbReference type="NCBI Taxonomy" id="69527"/>
    <lineage>
        <taxon>Archaea</taxon>
        <taxon>Methanobacteriati</taxon>
        <taxon>Methanobacteriota</taxon>
        <taxon>Stenosarchaea group</taxon>
        <taxon>Halobacteria</taxon>
        <taxon>Halobacteriales</taxon>
        <taxon>Natrialbaceae</taxon>
        <taxon>Natrinema</taxon>
    </lineage>
</organism>
<dbReference type="InterPro" id="IPR027417">
    <property type="entry name" value="P-loop_NTPase"/>
</dbReference>
<accession>A0A4V1IEZ5</accession>
<keyword evidence="2" id="KW-0067">ATP-binding</keyword>
<dbReference type="Pfam" id="PF06745">
    <property type="entry name" value="ATPase"/>
    <property type="match status" value="1"/>
</dbReference>
<dbReference type="GO" id="GO:0005524">
    <property type="term" value="F:ATP binding"/>
    <property type="evidence" value="ECO:0007669"/>
    <property type="project" value="UniProtKB-KW"/>
</dbReference>
<reference evidence="5" key="1">
    <citation type="submission" date="2019-05" db="EMBL/GenBank/DDBJ databases">
        <title>Complete Genome Sequence and Methylation Pattern of the Halophilic Archaeon Natrinema pallidum BOL6-1.</title>
        <authorList>
            <person name="DasSarma P."/>
            <person name="DasSarma B.P."/>
            <person name="DasSarma S.L."/>
            <person name="Martinez F.L."/>
            <person name="Guzman D."/>
            <person name="Roberts R.J."/>
            <person name="DasSarma S."/>
        </authorList>
    </citation>
    <scope>NUCLEOTIDE SEQUENCE [LARGE SCALE GENOMIC DNA]</scope>
    <source>
        <strain evidence="5">BOL6-1</strain>
    </source>
</reference>
<keyword evidence="1" id="KW-0547">Nucleotide-binding</keyword>
<gene>
    <name evidence="4" type="ORF">FGF80_08170</name>
</gene>
<evidence type="ECO:0000313" key="5">
    <source>
        <dbReference type="Proteomes" id="UP000307562"/>
    </source>
</evidence>
<evidence type="ECO:0000259" key="3">
    <source>
        <dbReference type="Pfam" id="PF06745"/>
    </source>
</evidence>
<dbReference type="AlphaFoldDB" id="A0A4V1IEZ5"/>
<keyword evidence="5" id="KW-1185">Reference proteome</keyword>
<dbReference type="RefSeq" id="WP_006186004.1">
    <property type="nucleotide sequence ID" value="NZ_CP040637.1"/>
</dbReference>
<evidence type="ECO:0000313" key="4">
    <source>
        <dbReference type="EMBL" id="QCW03214.1"/>
    </source>
</evidence>
<dbReference type="Gene3D" id="3.40.50.300">
    <property type="entry name" value="P-loop containing nucleotide triphosphate hydrolases"/>
    <property type="match status" value="1"/>
</dbReference>
<feature type="domain" description="KaiC-like" evidence="3">
    <location>
        <begin position="62"/>
        <end position="293"/>
    </location>
</feature>
<protein>
    <submittedName>
        <fullName evidence="4">Recombinase RecA</fullName>
    </submittedName>
</protein>
<evidence type="ECO:0000256" key="2">
    <source>
        <dbReference type="ARBA" id="ARBA00022840"/>
    </source>
</evidence>
<dbReference type="EMBL" id="CP040637">
    <property type="protein sequence ID" value="QCW03214.1"/>
    <property type="molecule type" value="Genomic_DNA"/>
</dbReference>